<evidence type="ECO:0000313" key="3">
    <source>
        <dbReference type="EMBL" id="CAH2086351.1"/>
    </source>
</evidence>
<keyword evidence="4" id="KW-1185">Reference proteome</keyword>
<evidence type="ECO:0000256" key="2">
    <source>
        <dbReference type="SAM" id="MobiDB-lite"/>
    </source>
</evidence>
<name>A0AAU9THK9_EUPED</name>
<protein>
    <recommendedName>
        <fullName evidence="5">Endonuclease-reverse transcriptase</fullName>
    </recommendedName>
</protein>
<dbReference type="Gene3D" id="3.30.70.1820">
    <property type="entry name" value="L1 transposable element, RRM domain"/>
    <property type="match status" value="1"/>
</dbReference>
<evidence type="ECO:0000313" key="4">
    <source>
        <dbReference type="Proteomes" id="UP001153954"/>
    </source>
</evidence>
<dbReference type="Proteomes" id="UP001153954">
    <property type="component" value="Unassembled WGS sequence"/>
</dbReference>
<organism evidence="3 4">
    <name type="scientific">Euphydryas editha</name>
    <name type="common">Edith's checkerspot</name>
    <dbReference type="NCBI Taxonomy" id="104508"/>
    <lineage>
        <taxon>Eukaryota</taxon>
        <taxon>Metazoa</taxon>
        <taxon>Ecdysozoa</taxon>
        <taxon>Arthropoda</taxon>
        <taxon>Hexapoda</taxon>
        <taxon>Insecta</taxon>
        <taxon>Pterygota</taxon>
        <taxon>Neoptera</taxon>
        <taxon>Endopterygota</taxon>
        <taxon>Lepidoptera</taxon>
        <taxon>Glossata</taxon>
        <taxon>Ditrysia</taxon>
        <taxon>Papilionoidea</taxon>
        <taxon>Nymphalidae</taxon>
        <taxon>Nymphalinae</taxon>
        <taxon>Euphydryas</taxon>
    </lineage>
</organism>
<accession>A0AAU9THK9</accession>
<keyword evidence="1" id="KW-0175">Coiled coil</keyword>
<evidence type="ECO:0000256" key="1">
    <source>
        <dbReference type="SAM" id="Coils"/>
    </source>
</evidence>
<feature type="compositionally biased region" description="Polar residues" evidence="2">
    <location>
        <begin position="234"/>
        <end position="248"/>
    </location>
</feature>
<feature type="region of interest" description="Disordered" evidence="2">
    <location>
        <begin position="192"/>
        <end position="248"/>
    </location>
</feature>
<dbReference type="AlphaFoldDB" id="A0AAU9THK9"/>
<evidence type="ECO:0008006" key="5">
    <source>
        <dbReference type="Google" id="ProtNLM"/>
    </source>
</evidence>
<gene>
    <name evidence="3" type="ORF">EEDITHA_LOCUS2741</name>
</gene>
<comment type="caution">
    <text evidence="3">The sequence shown here is derived from an EMBL/GenBank/DDBJ whole genome shotgun (WGS) entry which is preliminary data.</text>
</comment>
<feature type="compositionally biased region" description="Basic and acidic residues" evidence="2">
    <location>
        <begin position="192"/>
        <end position="212"/>
    </location>
</feature>
<proteinExistence type="predicted"/>
<dbReference type="EMBL" id="CAKOGL010000005">
    <property type="protein sequence ID" value="CAH2086351.1"/>
    <property type="molecule type" value="Genomic_DNA"/>
</dbReference>
<sequence>MEEQFQILFNKMKSEMQKQTAELKESITNTIMVKMDEKLQPIMEENKDLKIKIENLEKEIEYLKSEKKKNNIIIFGLKEDEESTSGLAEKAKKIFNKDLNVKIEEYEINKIYRIGKKRSDGKPRPILLSFVNIWKKNEVLKARKNLKDMYITEDYSKKVLEKRKMLKTQLQEERKKGNFAYLKYDKLIVRENNKSNDKRKREISSSPHDHTQAKKQVHTPSQKNRRNAFDVMRSRSNSLSSYTADNNY</sequence>
<reference evidence="3" key="1">
    <citation type="submission" date="2022-03" db="EMBL/GenBank/DDBJ databases">
        <authorList>
            <person name="Tunstrom K."/>
        </authorList>
    </citation>
    <scope>NUCLEOTIDE SEQUENCE</scope>
</reference>
<feature type="coiled-coil region" evidence="1">
    <location>
        <begin position="39"/>
        <end position="73"/>
    </location>
</feature>